<keyword evidence="2" id="KW-1185">Reference proteome</keyword>
<name>A0A069QIR9_HOYLO</name>
<evidence type="ECO:0000313" key="2">
    <source>
        <dbReference type="Proteomes" id="UP000027442"/>
    </source>
</evidence>
<sequence length="56" mass="6345">MKKEKMEQKHYETPWCKVVSMGSLSFLCSSVLPNVADSTEEDWGHNEDIDGGEIDI</sequence>
<evidence type="ECO:0000313" key="1">
    <source>
        <dbReference type="EMBL" id="KDR52587.1"/>
    </source>
</evidence>
<dbReference type="AlphaFoldDB" id="A0A069QIR9"/>
<dbReference type="PATRIC" id="fig|1122985.7.peg.1379"/>
<gene>
    <name evidence="1" type="ORF">HMPREF1991_01327</name>
</gene>
<proteinExistence type="predicted"/>
<accession>A0A069QIR9</accession>
<dbReference type="Proteomes" id="UP000027442">
    <property type="component" value="Unassembled WGS sequence"/>
</dbReference>
<dbReference type="HOGENOM" id="CLU_179299_3_1_10"/>
<comment type="caution">
    <text evidence="1">The sequence shown here is derived from an EMBL/GenBank/DDBJ whole genome shotgun (WGS) entry which is preliminary data.</text>
</comment>
<reference evidence="1 2" key="1">
    <citation type="submission" date="2013-08" db="EMBL/GenBank/DDBJ databases">
        <authorList>
            <person name="Weinstock G."/>
            <person name="Sodergren E."/>
            <person name="Wylie T."/>
            <person name="Fulton L."/>
            <person name="Fulton R."/>
            <person name="Fronick C."/>
            <person name="O'Laughlin M."/>
            <person name="Godfrey J."/>
            <person name="Miner T."/>
            <person name="Herter B."/>
            <person name="Appelbaum E."/>
            <person name="Cordes M."/>
            <person name="Lek S."/>
            <person name="Wollam A."/>
            <person name="Pepin K.H."/>
            <person name="Palsikar V.B."/>
            <person name="Mitreva M."/>
            <person name="Wilson R.K."/>
        </authorList>
    </citation>
    <scope>NUCLEOTIDE SEQUENCE [LARGE SCALE GENOMIC DNA]</scope>
    <source>
        <strain evidence="1 2">ATCC 15930</strain>
    </source>
</reference>
<organism evidence="1 2">
    <name type="scientific">Hoylesella loescheii DSM 19665 = JCM 12249 = ATCC 15930</name>
    <dbReference type="NCBI Taxonomy" id="1122985"/>
    <lineage>
        <taxon>Bacteria</taxon>
        <taxon>Pseudomonadati</taxon>
        <taxon>Bacteroidota</taxon>
        <taxon>Bacteroidia</taxon>
        <taxon>Bacteroidales</taxon>
        <taxon>Prevotellaceae</taxon>
        <taxon>Hoylesella</taxon>
    </lineage>
</organism>
<protein>
    <submittedName>
        <fullName evidence="1">Uncharacterized protein</fullName>
    </submittedName>
</protein>
<dbReference type="EMBL" id="JNGW01000051">
    <property type="protein sequence ID" value="KDR52587.1"/>
    <property type="molecule type" value="Genomic_DNA"/>
</dbReference>